<comment type="caution">
    <text evidence="14">The sequence shown here is derived from an EMBL/GenBank/DDBJ whole genome shotgun (WGS) entry which is preliminary data.</text>
</comment>
<dbReference type="GO" id="GO:0005886">
    <property type="term" value="C:plasma membrane"/>
    <property type="evidence" value="ECO:0007669"/>
    <property type="project" value="TreeGrafter"/>
</dbReference>
<dbReference type="PANTHER" id="PTHR45436:SF16">
    <property type="entry name" value="HISTIDINE KINASE"/>
    <property type="match status" value="1"/>
</dbReference>
<keyword evidence="4" id="KW-0597">Phosphoprotein</keyword>
<dbReference type="InterPro" id="IPR050428">
    <property type="entry name" value="TCS_sensor_his_kinase"/>
</dbReference>
<dbReference type="Proteomes" id="UP000519004">
    <property type="component" value="Unassembled WGS sequence"/>
</dbReference>
<organism evidence="14 15">
    <name type="scientific">Rehaibacterium terrae</name>
    <dbReference type="NCBI Taxonomy" id="1341696"/>
    <lineage>
        <taxon>Bacteria</taxon>
        <taxon>Pseudomonadati</taxon>
        <taxon>Pseudomonadota</taxon>
        <taxon>Gammaproteobacteria</taxon>
        <taxon>Lysobacterales</taxon>
        <taxon>Lysobacteraceae</taxon>
        <taxon>Rehaibacterium</taxon>
    </lineage>
</organism>
<comment type="subcellular location">
    <subcellularLocation>
        <location evidence="2">Membrane</location>
    </subcellularLocation>
</comment>
<keyword evidence="5" id="KW-0808">Transferase</keyword>
<dbReference type="PANTHER" id="PTHR45436">
    <property type="entry name" value="SENSOR HISTIDINE KINASE YKOH"/>
    <property type="match status" value="1"/>
</dbReference>
<evidence type="ECO:0000256" key="3">
    <source>
        <dbReference type="ARBA" id="ARBA00012438"/>
    </source>
</evidence>
<dbReference type="InterPro" id="IPR005467">
    <property type="entry name" value="His_kinase_dom"/>
</dbReference>
<dbReference type="PRINTS" id="PR00344">
    <property type="entry name" value="BCTRLSENSOR"/>
</dbReference>
<evidence type="ECO:0000256" key="11">
    <source>
        <dbReference type="SAM" id="Phobius"/>
    </source>
</evidence>
<dbReference type="SMART" id="SM00304">
    <property type="entry name" value="HAMP"/>
    <property type="match status" value="1"/>
</dbReference>
<dbReference type="InterPro" id="IPR003660">
    <property type="entry name" value="HAMP_dom"/>
</dbReference>
<evidence type="ECO:0000256" key="9">
    <source>
        <dbReference type="ARBA" id="ARBA00023012"/>
    </source>
</evidence>
<evidence type="ECO:0000256" key="4">
    <source>
        <dbReference type="ARBA" id="ARBA00022553"/>
    </source>
</evidence>
<dbReference type="SMART" id="SM00387">
    <property type="entry name" value="HATPase_c"/>
    <property type="match status" value="1"/>
</dbReference>
<feature type="transmembrane region" description="Helical" evidence="11">
    <location>
        <begin position="12"/>
        <end position="33"/>
    </location>
</feature>
<feature type="domain" description="HAMP" evidence="13">
    <location>
        <begin position="164"/>
        <end position="217"/>
    </location>
</feature>
<dbReference type="CDD" id="cd00075">
    <property type="entry name" value="HATPase"/>
    <property type="match status" value="1"/>
</dbReference>
<feature type="domain" description="Histidine kinase" evidence="12">
    <location>
        <begin position="225"/>
        <end position="430"/>
    </location>
</feature>
<dbReference type="GO" id="GO:0000155">
    <property type="term" value="F:phosphorelay sensor kinase activity"/>
    <property type="evidence" value="ECO:0007669"/>
    <property type="project" value="InterPro"/>
</dbReference>
<evidence type="ECO:0000259" key="13">
    <source>
        <dbReference type="PROSITE" id="PS50885"/>
    </source>
</evidence>
<keyword evidence="9" id="KW-0902">Two-component regulatory system</keyword>
<dbReference type="InterPro" id="IPR036890">
    <property type="entry name" value="HATPase_C_sf"/>
</dbReference>
<dbReference type="PROSITE" id="PS50885">
    <property type="entry name" value="HAMP"/>
    <property type="match status" value="1"/>
</dbReference>
<dbReference type="SUPFAM" id="SSF55874">
    <property type="entry name" value="ATPase domain of HSP90 chaperone/DNA topoisomerase II/histidine kinase"/>
    <property type="match status" value="1"/>
</dbReference>
<evidence type="ECO:0000256" key="1">
    <source>
        <dbReference type="ARBA" id="ARBA00000085"/>
    </source>
</evidence>
<sequence>MQYRHRLRSRIIVSFLLLGFGLTALFAASVLFLRAEMEDELVESWLRREAQNFAEFKRENPDPNAPYELSAQGIEMSVFRPDSPRIPFEWRDLPTGVYDYKDPLVPGRAGHFKLAVERYDDMVVFVRYGYGSRTLDQQQLYVTLAVSIVLFSAVALAFGLWLSSRVMRPVTDLVSRIRAYRGSEMPEKLAPRFADDEVGELAAALDEYAERLTERVQRDREFNADVSHELRTPLAVIRGATELMLSNPDLAPKMRERLERIARAEQQCTHLITALLMLSRNERGSGRTNLFQLAEQLAEANRIQLAGKPVAIRVEGDREATIDAPEAVVSVALGNLLGNACRYTAEGEVVVRVAADRIEIEDTGPGLSAEDAARLFERGYRGSAAGNTKGGGIGLSIVSRLCTLYGWQVGIAPRQDRTGAVATLVFQVSRSPDGA</sequence>
<evidence type="ECO:0000256" key="10">
    <source>
        <dbReference type="ARBA" id="ARBA00023136"/>
    </source>
</evidence>
<protein>
    <recommendedName>
        <fullName evidence="3">histidine kinase</fullName>
        <ecNumber evidence="3">2.7.13.3</ecNumber>
    </recommendedName>
</protein>
<keyword evidence="10 11" id="KW-0472">Membrane</keyword>
<reference evidence="14 15" key="1">
    <citation type="submission" date="2020-08" db="EMBL/GenBank/DDBJ databases">
        <title>Genomic Encyclopedia of Type Strains, Phase IV (KMG-IV): sequencing the most valuable type-strain genomes for metagenomic binning, comparative biology and taxonomic classification.</title>
        <authorList>
            <person name="Goeker M."/>
        </authorList>
    </citation>
    <scope>NUCLEOTIDE SEQUENCE [LARGE SCALE GENOMIC DNA]</scope>
    <source>
        <strain evidence="14 15">DSM 25897</strain>
    </source>
</reference>
<evidence type="ECO:0000313" key="15">
    <source>
        <dbReference type="Proteomes" id="UP000519004"/>
    </source>
</evidence>
<keyword evidence="15" id="KW-1185">Reference proteome</keyword>
<dbReference type="InterPro" id="IPR003594">
    <property type="entry name" value="HATPase_dom"/>
</dbReference>
<dbReference type="Pfam" id="PF00672">
    <property type="entry name" value="HAMP"/>
    <property type="match status" value="1"/>
</dbReference>
<keyword evidence="7 14" id="KW-0418">Kinase</keyword>
<dbReference type="RefSeq" id="WP_183947642.1">
    <property type="nucleotide sequence ID" value="NZ_JACHHX010000005.1"/>
</dbReference>
<name>A0A7W7XZ26_9GAMM</name>
<dbReference type="Gene3D" id="1.10.287.130">
    <property type="match status" value="1"/>
</dbReference>
<evidence type="ECO:0000256" key="5">
    <source>
        <dbReference type="ARBA" id="ARBA00022679"/>
    </source>
</evidence>
<proteinExistence type="predicted"/>
<evidence type="ECO:0000313" key="14">
    <source>
        <dbReference type="EMBL" id="MBB5015066.1"/>
    </source>
</evidence>
<evidence type="ECO:0000256" key="8">
    <source>
        <dbReference type="ARBA" id="ARBA00022989"/>
    </source>
</evidence>
<accession>A0A7W7XZ26</accession>
<dbReference type="Pfam" id="PF00512">
    <property type="entry name" value="HisKA"/>
    <property type="match status" value="1"/>
</dbReference>
<dbReference type="EMBL" id="JACHHX010000005">
    <property type="protein sequence ID" value="MBB5015066.1"/>
    <property type="molecule type" value="Genomic_DNA"/>
</dbReference>
<gene>
    <name evidence="14" type="ORF">HNQ58_000947</name>
</gene>
<dbReference type="InterPro" id="IPR003661">
    <property type="entry name" value="HisK_dim/P_dom"/>
</dbReference>
<dbReference type="AlphaFoldDB" id="A0A7W7XZ26"/>
<dbReference type="Pfam" id="PF02518">
    <property type="entry name" value="HATPase_c"/>
    <property type="match status" value="1"/>
</dbReference>
<dbReference type="InterPro" id="IPR036097">
    <property type="entry name" value="HisK_dim/P_sf"/>
</dbReference>
<evidence type="ECO:0000256" key="6">
    <source>
        <dbReference type="ARBA" id="ARBA00022692"/>
    </source>
</evidence>
<keyword evidence="8 11" id="KW-1133">Transmembrane helix</keyword>
<evidence type="ECO:0000259" key="12">
    <source>
        <dbReference type="PROSITE" id="PS50109"/>
    </source>
</evidence>
<dbReference type="Gene3D" id="6.10.340.10">
    <property type="match status" value="1"/>
</dbReference>
<dbReference type="CDD" id="cd00082">
    <property type="entry name" value="HisKA"/>
    <property type="match status" value="1"/>
</dbReference>
<dbReference type="EC" id="2.7.13.3" evidence="3"/>
<dbReference type="SMART" id="SM00388">
    <property type="entry name" value="HisKA"/>
    <property type="match status" value="1"/>
</dbReference>
<evidence type="ECO:0000256" key="2">
    <source>
        <dbReference type="ARBA" id="ARBA00004370"/>
    </source>
</evidence>
<comment type="catalytic activity">
    <reaction evidence="1">
        <text>ATP + protein L-histidine = ADP + protein N-phospho-L-histidine.</text>
        <dbReference type="EC" id="2.7.13.3"/>
    </reaction>
</comment>
<evidence type="ECO:0000256" key="7">
    <source>
        <dbReference type="ARBA" id="ARBA00022777"/>
    </source>
</evidence>
<dbReference type="SUPFAM" id="SSF47384">
    <property type="entry name" value="Homodimeric domain of signal transducing histidine kinase"/>
    <property type="match status" value="1"/>
</dbReference>
<dbReference type="Gene3D" id="3.30.565.10">
    <property type="entry name" value="Histidine kinase-like ATPase, C-terminal domain"/>
    <property type="match status" value="1"/>
</dbReference>
<dbReference type="InterPro" id="IPR004358">
    <property type="entry name" value="Sig_transdc_His_kin-like_C"/>
</dbReference>
<feature type="transmembrane region" description="Helical" evidence="11">
    <location>
        <begin position="140"/>
        <end position="162"/>
    </location>
</feature>
<keyword evidence="6 11" id="KW-0812">Transmembrane</keyword>
<dbReference type="PROSITE" id="PS50109">
    <property type="entry name" value="HIS_KIN"/>
    <property type="match status" value="1"/>
</dbReference>